<dbReference type="OMA" id="SCEVEFA"/>
<name>A0A0A0L915_CUCSA</name>
<dbReference type="AlphaFoldDB" id="A0A0A0L915"/>
<evidence type="ECO:0000256" key="1">
    <source>
        <dbReference type="SAM" id="MobiDB-lite"/>
    </source>
</evidence>
<dbReference type="Proteomes" id="UP000029981">
    <property type="component" value="Chromosome 3"/>
</dbReference>
<reference evidence="2 3" key="4">
    <citation type="journal article" date="2011" name="BMC Genomics">
        <title>RNA-Seq improves annotation of protein-coding genes in the cucumber genome.</title>
        <authorList>
            <person name="Li Z."/>
            <person name="Zhang Z."/>
            <person name="Yan P."/>
            <person name="Huang S."/>
            <person name="Fei Z."/>
            <person name="Lin K."/>
        </authorList>
    </citation>
    <scope>NUCLEOTIDE SEQUENCE [LARGE SCALE GENOMIC DNA]</scope>
    <source>
        <strain evidence="3">cv. 9930</strain>
    </source>
</reference>
<protein>
    <recommendedName>
        <fullName evidence="4">DUF1677 family protein</fullName>
    </recommendedName>
</protein>
<dbReference type="InterPro" id="IPR012876">
    <property type="entry name" value="DUF1677_pln"/>
</dbReference>
<evidence type="ECO:0000313" key="3">
    <source>
        <dbReference type="Proteomes" id="UP000029981"/>
    </source>
</evidence>
<dbReference type="PANTHER" id="PTHR33108:SF32">
    <property type="entry name" value="DUF1677 FAMILY PROTEIN (DUF1677)"/>
    <property type="match status" value="1"/>
</dbReference>
<keyword evidence="3" id="KW-1185">Reference proteome</keyword>
<dbReference type="eggNOG" id="ENOG502S0RC">
    <property type="taxonomic scope" value="Eukaryota"/>
</dbReference>
<reference evidence="2 3" key="1">
    <citation type="journal article" date="2009" name="Nat. Genet.">
        <title>The genome of the cucumber, Cucumis sativus L.</title>
        <authorList>
            <person name="Huang S."/>
            <person name="Li R."/>
            <person name="Zhang Z."/>
            <person name="Li L."/>
            <person name="Gu X."/>
            <person name="Fan W."/>
            <person name="Lucas W.J."/>
            <person name="Wang X."/>
            <person name="Xie B."/>
            <person name="Ni P."/>
            <person name="Ren Y."/>
            <person name="Zhu H."/>
            <person name="Li J."/>
            <person name="Lin K."/>
            <person name="Jin W."/>
            <person name="Fei Z."/>
            <person name="Li G."/>
            <person name="Staub J."/>
            <person name="Kilian A."/>
            <person name="van der Vossen E.A."/>
            <person name="Wu Y."/>
            <person name="Guo J."/>
            <person name="He J."/>
            <person name="Jia Z."/>
            <person name="Ren Y."/>
            <person name="Tian G."/>
            <person name="Lu Y."/>
            <person name="Ruan J."/>
            <person name="Qian W."/>
            <person name="Wang M."/>
            <person name="Huang Q."/>
            <person name="Li B."/>
            <person name="Xuan Z."/>
            <person name="Cao J."/>
            <person name="Asan"/>
            <person name="Wu Z."/>
            <person name="Zhang J."/>
            <person name="Cai Q."/>
            <person name="Bai Y."/>
            <person name="Zhao B."/>
            <person name="Han Y."/>
            <person name="Li Y."/>
            <person name="Li X."/>
            <person name="Wang S."/>
            <person name="Shi Q."/>
            <person name="Liu S."/>
            <person name="Cho W.K."/>
            <person name="Kim J.Y."/>
            <person name="Xu Y."/>
            <person name="Heller-Uszynska K."/>
            <person name="Miao H."/>
            <person name="Cheng Z."/>
            <person name="Zhang S."/>
            <person name="Wu J."/>
            <person name="Yang Y."/>
            <person name="Kang H."/>
            <person name="Li M."/>
            <person name="Liang H."/>
            <person name="Ren X."/>
            <person name="Shi Z."/>
            <person name="Wen M."/>
            <person name="Jian M."/>
            <person name="Yang H."/>
            <person name="Zhang G."/>
            <person name="Yang Z."/>
            <person name="Chen R."/>
            <person name="Liu S."/>
            <person name="Li J."/>
            <person name="Ma L."/>
            <person name="Liu H."/>
            <person name="Zhou Y."/>
            <person name="Zhao J."/>
            <person name="Fang X."/>
            <person name="Li G."/>
            <person name="Fang L."/>
            <person name="Li Y."/>
            <person name="Liu D."/>
            <person name="Zheng H."/>
            <person name="Zhang Y."/>
            <person name="Qin N."/>
            <person name="Li Z."/>
            <person name="Yang G."/>
            <person name="Yang S."/>
            <person name="Bolund L."/>
            <person name="Kristiansen K."/>
            <person name="Zheng H."/>
            <person name="Li S."/>
            <person name="Zhang X."/>
            <person name="Yang H."/>
            <person name="Wang J."/>
            <person name="Sun R."/>
            <person name="Zhang B."/>
            <person name="Jiang S."/>
            <person name="Wang J."/>
            <person name="Du Y."/>
            <person name="Li S."/>
        </authorList>
    </citation>
    <scope>NUCLEOTIDE SEQUENCE [LARGE SCALE GENOMIC DNA]</scope>
    <source>
        <strain evidence="3">cv. 9930</strain>
    </source>
</reference>
<evidence type="ECO:0000313" key="2">
    <source>
        <dbReference type="EMBL" id="KGN58440.1"/>
    </source>
</evidence>
<sequence>MAAISPPVPENRAAAVLIGQMDVEFAKCECCGLTEECTGAYIEGIRRRFDGKWICGLCSEAVQDEILKSHEIITTEEAIAKHMNFRKKFAAAIGPPPDPTPHLITAMRQILRRSLDSPRALRSSPATPSTAADNQIRRRALA</sequence>
<dbReference type="Gramene" id="KGN58440">
    <property type="protein sequence ID" value="KGN58440"/>
    <property type="gene ID" value="Csa_3G644790"/>
</dbReference>
<feature type="region of interest" description="Disordered" evidence="1">
    <location>
        <begin position="117"/>
        <end position="142"/>
    </location>
</feature>
<dbReference type="PANTHER" id="PTHR33108">
    <property type="entry name" value="OS01G0745000 PROTEIN"/>
    <property type="match status" value="1"/>
</dbReference>
<proteinExistence type="predicted"/>
<reference evidence="2 3" key="3">
    <citation type="journal article" date="2010" name="BMC Genomics">
        <title>Transcriptome sequencing and comparative analysis of cucumber flowers with different sex types.</title>
        <authorList>
            <person name="Guo S."/>
            <person name="Zheng Y."/>
            <person name="Joung J.G."/>
            <person name="Liu S."/>
            <person name="Zhang Z."/>
            <person name="Crasta O.R."/>
            <person name="Sobral B.W."/>
            <person name="Xu Y."/>
            <person name="Huang S."/>
            <person name="Fei Z."/>
        </authorList>
    </citation>
    <scope>NUCLEOTIDE SEQUENCE [LARGE SCALE GENOMIC DNA]</scope>
    <source>
        <strain evidence="3">cv. 9930</strain>
    </source>
</reference>
<evidence type="ECO:0008006" key="4">
    <source>
        <dbReference type="Google" id="ProtNLM"/>
    </source>
</evidence>
<gene>
    <name evidence="2" type="ORF">Csa_3G644790</name>
</gene>
<reference evidence="2 3" key="2">
    <citation type="journal article" date="2009" name="PLoS ONE">
        <title>An integrated genetic and cytogenetic map of the cucumber genome.</title>
        <authorList>
            <person name="Ren Y."/>
            <person name="Zhang Z."/>
            <person name="Liu J."/>
            <person name="Staub J.E."/>
            <person name="Han Y."/>
            <person name="Cheng Z."/>
            <person name="Li X."/>
            <person name="Lu J."/>
            <person name="Miao H."/>
            <person name="Kang H."/>
            <person name="Xie B."/>
            <person name="Gu X."/>
            <person name="Wang X."/>
            <person name="Du Y."/>
            <person name="Jin W."/>
            <person name="Huang S."/>
        </authorList>
    </citation>
    <scope>NUCLEOTIDE SEQUENCE [LARGE SCALE GENOMIC DNA]</scope>
    <source>
        <strain evidence="3">cv. 9930</strain>
    </source>
</reference>
<dbReference type="EMBL" id="CM002924">
    <property type="protein sequence ID" value="KGN58440.1"/>
    <property type="molecule type" value="Genomic_DNA"/>
</dbReference>
<organism evidence="2 3">
    <name type="scientific">Cucumis sativus</name>
    <name type="common">Cucumber</name>
    <dbReference type="NCBI Taxonomy" id="3659"/>
    <lineage>
        <taxon>Eukaryota</taxon>
        <taxon>Viridiplantae</taxon>
        <taxon>Streptophyta</taxon>
        <taxon>Embryophyta</taxon>
        <taxon>Tracheophyta</taxon>
        <taxon>Spermatophyta</taxon>
        <taxon>Magnoliopsida</taxon>
        <taxon>eudicotyledons</taxon>
        <taxon>Gunneridae</taxon>
        <taxon>Pentapetalae</taxon>
        <taxon>rosids</taxon>
        <taxon>fabids</taxon>
        <taxon>Cucurbitales</taxon>
        <taxon>Cucurbitaceae</taxon>
        <taxon>Benincaseae</taxon>
        <taxon>Cucumis</taxon>
    </lineage>
</organism>
<dbReference type="STRING" id="3659.A0A0A0L915"/>
<feature type="compositionally biased region" description="Polar residues" evidence="1">
    <location>
        <begin position="124"/>
        <end position="133"/>
    </location>
</feature>
<dbReference type="Pfam" id="PF07911">
    <property type="entry name" value="DUF1677"/>
    <property type="match status" value="1"/>
</dbReference>
<accession>A0A0A0L915</accession>